<comment type="caution">
    <text evidence="3">The sequence shown here is derived from an EMBL/GenBank/DDBJ whole genome shotgun (WGS) entry which is preliminary data.</text>
</comment>
<dbReference type="Gene3D" id="1.10.3370.10">
    <property type="entry name" value="SecY subunit domain"/>
    <property type="match status" value="1"/>
</dbReference>
<dbReference type="RefSeq" id="WP_139862950.1">
    <property type="nucleotide sequence ID" value="NZ_CAADFC020000027.1"/>
</dbReference>
<dbReference type="InterPro" id="IPR002208">
    <property type="entry name" value="SecY/SEC61-alpha"/>
</dbReference>
<dbReference type="SUPFAM" id="SSF103491">
    <property type="entry name" value="Preprotein translocase SecY subunit"/>
    <property type="match status" value="1"/>
</dbReference>
<feature type="transmembrane region" description="Helical" evidence="2">
    <location>
        <begin position="240"/>
        <end position="263"/>
    </location>
</feature>
<evidence type="ECO:0000256" key="2">
    <source>
        <dbReference type="SAM" id="Phobius"/>
    </source>
</evidence>
<feature type="transmembrane region" description="Helical" evidence="2">
    <location>
        <begin position="120"/>
        <end position="140"/>
    </location>
</feature>
<dbReference type="PRINTS" id="PR00303">
    <property type="entry name" value="SECYTRNLCASE"/>
</dbReference>
<keyword evidence="2" id="KW-0472">Membrane</keyword>
<organism evidence="3 4">
    <name type="scientific">Bradyrhizobium ivorense</name>
    <dbReference type="NCBI Taxonomy" id="2511166"/>
    <lineage>
        <taxon>Bacteria</taxon>
        <taxon>Pseudomonadati</taxon>
        <taxon>Pseudomonadota</taxon>
        <taxon>Alphaproteobacteria</taxon>
        <taxon>Hyphomicrobiales</taxon>
        <taxon>Nitrobacteraceae</taxon>
        <taxon>Bradyrhizobium</taxon>
    </lineage>
</organism>
<proteinExistence type="inferred from homology"/>
<feature type="transmembrane region" description="Helical" evidence="2">
    <location>
        <begin position="185"/>
        <end position="203"/>
    </location>
</feature>
<feature type="transmembrane region" description="Helical" evidence="2">
    <location>
        <begin position="88"/>
        <end position="108"/>
    </location>
</feature>
<feature type="transmembrane region" description="Helical" evidence="2">
    <location>
        <begin position="7"/>
        <end position="26"/>
    </location>
</feature>
<keyword evidence="2" id="KW-0812">Transmembrane</keyword>
<dbReference type="GO" id="GO:0015031">
    <property type="term" value="P:protein transport"/>
    <property type="evidence" value="ECO:0007669"/>
    <property type="project" value="InterPro"/>
</dbReference>
<dbReference type="Pfam" id="PF00344">
    <property type="entry name" value="SecY"/>
    <property type="match status" value="1"/>
</dbReference>
<evidence type="ECO:0000313" key="3">
    <source>
        <dbReference type="EMBL" id="VIO76063.1"/>
    </source>
</evidence>
<feature type="transmembrane region" description="Helical" evidence="2">
    <location>
        <begin position="362"/>
        <end position="382"/>
    </location>
</feature>
<gene>
    <name evidence="3" type="primary">secY_2</name>
    <name evidence="3" type="ORF">CI1B_62070</name>
</gene>
<dbReference type="OrthoDB" id="9809248at2"/>
<dbReference type="Proteomes" id="UP000328092">
    <property type="component" value="Unassembled WGS sequence"/>
</dbReference>
<evidence type="ECO:0000313" key="4">
    <source>
        <dbReference type="Proteomes" id="UP000328092"/>
    </source>
</evidence>
<dbReference type="AlphaFoldDB" id="A0A508TP25"/>
<dbReference type="InterPro" id="IPR023201">
    <property type="entry name" value="SecY_dom_sf"/>
</dbReference>
<sequence>MSELARRIAITIGALLIYRLGCFIPIAGLSPQAGLLQPNAAARLSIFSLVIFPYLSAAIIIQLFSVVWGRLSALERSGEAGRRRIARYTLSLTLLFAAFQAFGIASTLQSMRGLVAEPSAWFLVSTTATLVGGVFFLVWLSELITRHGIGNGLALILSVGIVAAFPAEVATTIELLRQGAVSGNLVLFNAILSVAVVAMIVLVESARRNVPVQYVARQVGKRVFAPRASVLPIKLNSAGFLIPVTVAPWIFNLPLALATLVFGQTPWLAAAYAHLTYGKPLNIVLISIAVFLLAFIYAARVLDPEHAAAALQKLGGTIPDVAPGDATADHLDRIASLTTVVGAVYLVAVLLIPAALLASGTVLPYNFAGGSVLIVVCTNLDLKKQVRELSRINRGGERI</sequence>
<feature type="transmembrane region" description="Helical" evidence="2">
    <location>
        <begin position="283"/>
        <end position="302"/>
    </location>
</feature>
<name>A0A508TP25_9BRAD</name>
<reference evidence="3" key="1">
    <citation type="submission" date="2019-02" db="EMBL/GenBank/DDBJ databases">
        <authorList>
            <person name="Pothier F.J."/>
        </authorList>
    </citation>
    <scope>NUCLEOTIDE SEQUENCE</scope>
    <source>
        <strain evidence="3">CI-1B</strain>
    </source>
</reference>
<keyword evidence="2" id="KW-1133">Transmembrane helix</keyword>
<accession>A0A508TP25</accession>
<feature type="transmembrane region" description="Helical" evidence="2">
    <location>
        <begin position="334"/>
        <end position="356"/>
    </location>
</feature>
<keyword evidence="4" id="KW-1185">Reference proteome</keyword>
<feature type="transmembrane region" description="Helical" evidence="2">
    <location>
        <begin position="46"/>
        <end position="68"/>
    </location>
</feature>
<evidence type="ECO:0000256" key="1">
    <source>
        <dbReference type="RuleBase" id="RU004349"/>
    </source>
</evidence>
<feature type="transmembrane region" description="Helical" evidence="2">
    <location>
        <begin position="152"/>
        <end position="173"/>
    </location>
</feature>
<dbReference type="PANTHER" id="PTHR10906">
    <property type="entry name" value="SECY/SEC61-ALPHA FAMILY MEMBER"/>
    <property type="match status" value="1"/>
</dbReference>
<dbReference type="EMBL" id="CAADFC020000027">
    <property type="protein sequence ID" value="VIO76063.1"/>
    <property type="molecule type" value="Genomic_DNA"/>
</dbReference>
<protein>
    <submittedName>
        <fullName evidence="3">Protein translocase subunit SecY</fullName>
    </submittedName>
</protein>
<comment type="similarity">
    <text evidence="1">Belongs to the SecY/SEC61-alpha family.</text>
</comment>
<dbReference type="GO" id="GO:0016020">
    <property type="term" value="C:membrane"/>
    <property type="evidence" value="ECO:0007669"/>
    <property type="project" value="InterPro"/>
</dbReference>
<dbReference type="PIRSF" id="PIRSF004557">
    <property type="entry name" value="SecY"/>
    <property type="match status" value="1"/>
</dbReference>